<gene>
    <name evidence="5" type="primary">hpaR</name>
    <name evidence="5" type="ORF">QLQ84_14350</name>
</gene>
<keyword evidence="1" id="KW-0805">Transcription regulation</keyword>
<dbReference type="SUPFAM" id="SSF46785">
    <property type="entry name" value="Winged helix' DNA-binding domain"/>
    <property type="match status" value="1"/>
</dbReference>
<reference evidence="5 6" key="1">
    <citation type="submission" date="2023-04" db="EMBL/GenBank/DDBJ databases">
        <title>Halomonas strains isolated from rhizosphere soil.</title>
        <authorList>
            <person name="Xu L."/>
            <person name="Sun J.-Q."/>
        </authorList>
    </citation>
    <scope>NUCLEOTIDE SEQUENCE [LARGE SCALE GENOMIC DNA]</scope>
    <source>
        <strain evidence="5 6">LN1S58</strain>
    </source>
</reference>
<evidence type="ECO:0000313" key="5">
    <source>
        <dbReference type="EMBL" id="MDI5934975.1"/>
    </source>
</evidence>
<keyword evidence="3" id="KW-0804">Transcription</keyword>
<dbReference type="InterPro" id="IPR036388">
    <property type="entry name" value="WH-like_DNA-bd_sf"/>
</dbReference>
<dbReference type="InterPro" id="IPR036390">
    <property type="entry name" value="WH_DNA-bd_sf"/>
</dbReference>
<dbReference type="NCBIfam" id="TIGR02337">
    <property type="entry name" value="HpaR"/>
    <property type="match status" value="1"/>
</dbReference>
<dbReference type="PROSITE" id="PS50995">
    <property type="entry name" value="HTH_MARR_2"/>
    <property type="match status" value="1"/>
</dbReference>
<keyword evidence="6" id="KW-1185">Reference proteome</keyword>
<keyword evidence="2" id="KW-0238">DNA-binding</keyword>
<dbReference type="PANTHER" id="PTHR33164:SF13">
    <property type="entry name" value="4-HYDROXYPHENYLACETATE CATABOLISM PROTEIN"/>
    <property type="match status" value="1"/>
</dbReference>
<dbReference type="Gene3D" id="1.10.10.10">
    <property type="entry name" value="Winged helix-like DNA-binding domain superfamily/Winged helix DNA-binding domain"/>
    <property type="match status" value="1"/>
</dbReference>
<proteinExistence type="predicted"/>
<dbReference type="PROSITE" id="PS01117">
    <property type="entry name" value="HTH_MARR_1"/>
    <property type="match status" value="1"/>
</dbReference>
<evidence type="ECO:0000259" key="4">
    <source>
        <dbReference type="PROSITE" id="PS50995"/>
    </source>
</evidence>
<dbReference type="Proteomes" id="UP001244242">
    <property type="component" value="Unassembled WGS sequence"/>
</dbReference>
<dbReference type="InterPro" id="IPR000835">
    <property type="entry name" value="HTH_MarR-typ"/>
</dbReference>
<name>A0ABT6VMS3_9GAMM</name>
<evidence type="ECO:0000313" key="6">
    <source>
        <dbReference type="Proteomes" id="UP001244242"/>
    </source>
</evidence>
<dbReference type="PANTHER" id="PTHR33164">
    <property type="entry name" value="TRANSCRIPTIONAL REGULATOR, MARR FAMILY"/>
    <property type="match status" value="1"/>
</dbReference>
<evidence type="ECO:0000256" key="2">
    <source>
        <dbReference type="ARBA" id="ARBA00023125"/>
    </source>
</evidence>
<dbReference type="InterPro" id="IPR012712">
    <property type="entry name" value="HpaR/FarR"/>
</dbReference>
<dbReference type="InterPro" id="IPR023187">
    <property type="entry name" value="Tscrpt_reg_MarR-type_CS"/>
</dbReference>
<dbReference type="Pfam" id="PF01047">
    <property type="entry name" value="MarR"/>
    <property type="match status" value="1"/>
</dbReference>
<evidence type="ECO:0000256" key="1">
    <source>
        <dbReference type="ARBA" id="ARBA00023015"/>
    </source>
</evidence>
<dbReference type="SMART" id="SM00347">
    <property type="entry name" value="HTH_MARR"/>
    <property type="match status" value="1"/>
</dbReference>
<evidence type="ECO:0000256" key="3">
    <source>
        <dbReference type="ARBA" id="ARBA00023163"/>
    </source>
</evidence>
<dbReference type="RefSeq" id="WP_282722443.1">
    <property type="nucleotide sequence ID" value="NZ_JASCQO010000041.1"/>
</dbReference>
<protein>
    <submittedName>
        <fullName evidence="5">Homoprotocatechuate degradation operon regulator HpaR</fullName>
    </submittedName>
</protein>
<dbReference type="EMBL" id="JASCQO010000041">
    <property type="protein sequence ID" value="MDI5934975.1"/>
    <property type="molecule type" value="Genomic_DNA"/>
</dbReference>
<accession>A0ABT6VMS3</accession>
<organism evidence="5 6">
    <name type="scientific">Halomonas kalidii</name>
    <dbReference type="NCBI Taxonomy" id="3043293"/>
    <lineage>
        <taxon>Bacteria</taxon>
        <taxon>Pseudomonadati</taxon>
        <taxon>Pseudomonadota</taxon>
        <taxon>Gammaproteobacteria</taxon>
        <taxon>Oceanospirillales</taxon>
        <taxon>Halomonadaceae</taxon>
        <taxon>Halomonas</taxon>
    </lineage>
</organism>
<sequence length="142" mass="16504">MPKPTPSLTLALLQARESAMAFFRPLLNEHGLTEQQWRVIRTLKQSPEATLESYELAELACILRPSLTGVLVRLERDGYVQRWKPECDQRRLCVTLTEQGHSLFEAMSIGMMRQYQKIQYQLGADNFKELMALLRRLQQLEP</sequence>
<comment type="caution">
    <text evidence="5">The sequence shown here is derived from an EMBL/GenBank/DDBJ whole genome shotgun (WGS) entry which is preliminary data.</text>
</comment>
<dbReference type="PRINTS" id="PR00598">
    <property type="entry name" value="HTHMARR"/>
</dbReference>
<feature type="domain" description="HTH marR-type" evidence="4">
    <location>
        <begin position="5"/>
        <end position="139"/>
    </location>
</feature>
<dbReference type="InterPro" id="IPR039422">
    <property type="entry name" value="MarR/SlyA-like"/>
</dbReference>